<gene>
    <name evidence="17" type="ORF">EEDITHA_LOCUS16252</name>
</gene>
<evidence type="ECO:0000313" key="17">
    <source>
        <dbReference type="EMBL" id="CAH2101502.1"/>
    </source>
</evidence>
<dbReference type="Gene3D" id="2.70.98.110">
    <property type="entry name" value="Glycosyl hydrolase family 63, N-terminal domain"/>
    <property type="match status" value="1"/>
</dbReference>
<dbReference type="Pfam" id="PF16923">
    <property type="entry name" value="Glyco_hydro_63N"/>
    <property type="match status" value="1"/>
</dbReference>
<evidence type="ECO:0000256" key="3">
    <source>
        <dbReference type="ARBA" id="ARBA00010833"/>
    </source>
</evidence>
<dbReference type="InterPro" id="IPR031631">
    <property type="entry name" value="Glyco_hydro_63N"/>
</dbReference>
<keyword evidence="8 13" id="KW-1133">Transmembrane helix</keyword>
<dbReference type="GO" id="GO:0005789">
    <property type="term" value="C:endoplasmic reticulum membrane"/>
    <property type="evidence" value="ECO:0007669"/>
    <property type="project" value="UniProtKB-SubCell"/>
</dbReference>
<keyword evidence="5 13" id="KW-0378">Hydrolase</keyword>
<dbReference type="GO" id="GO:0004573">
    <property type="term" value="F:Glc3Man9GlcNAc2 oligosaccharide glucosidase activity"/>
    <property type="evidence" value="ECO:0007669"/>
    <property type="project" value="UniProtKB-UniRule"/>
</dbReference>
<keyword evidence="10" id="KW-0325">Glycoprotein</keyword>
<keyword evidence="6 13" id="KW-0256">Endoplasmic reticulum</keyword>
<dbReference type="InterPro" id="IPR031335">
    <property type="entry name" value="Glyco_hydro_63_C"/>
</dbReference>
<dbReference type="FunFam" id="1.50.10.10:FF:000009">
    <property type="entry name" value="mannosyl-oligosaccharide glucosidase"/>
    <property type="match status" value="1"/>
</dbReference>
<keyword evidence="11 13" id="KW-0326">Glycosidase</keyword>
<evidence type="ECO:0000256" key="2">
    <source>
        <dbReference type="ARBA" id="ARBA00004740"/>
    </source>
</evidence>
<dbReference type="InterPro" id="IPR004888">
    <property type="entry name" value="Glycoside_hydrolase_63"/>
</dbReference>
<keyword evidence="9 13" id="KW-0472">Membrane</keyword>
<evidence type="ECO:0000313" key="18">
    <source>
        <dbReference type="Proteomes" id="UP001153954"/>
    </source>
</evidence>
<dbReference type="Gene3D" id="1.50.10.10">
    <property type="match status" value="2"/>
</dbReference>
<evidence type="ECO:0000256" key="4">
    <source>
        <dbReference type="ARBA" id="ARBA00022692"/>
    </source>
</evidence>
<dbReference type="SUPFAM" id="SSF48208">
    <property type="entry name" value="Six-hairpin glycosidases"/>
    <property type="match status" value="2"/>
</dbReference>
<feature type="compositionally biased region" description="Basic residues" evidence="14">
    <location>
        <begin position="1"/>
        <end position="14"/>
    </location>
</feature>
<evidence type="ECO:0000256" key="11">
    <source>
        <dbReference type="ARBA" id="ARBA00023295"/>
    </source>
</evidence>
<evidence type="ECO:0000256" key="9">
    <source>
        <dbReference type="ARBA" id="ARBA00023136"/>
    </source>
</evidence>
<dbReference type="PANTHER" id="PTHR10412">
    <property type="entry name" value="MANNOSYL-OLIGOSACCHARIDE GLUCOSIDASE"/>
    <property type="match status" value="1"/>
</dbReference>
<dbReference type="Proteomes" id="UP001153954">
    <property type="component" value="Unassembled WGS sequence"/>
</dbReference>
<accession>A0AAU9UQS9</accession>
<feature type="domain" description="Glycosyl hydrolase family 63 C-terminal" evidence="15">
    <location>
        <begin position="1378"/>
        <end position="1447"/>
    </location>
</feature>
<evidence type="ECO:0000256" key="1">
    <source>
        <dbReference type="ARBA" id="ARBA00004648"/>
    </source>
</evidence>
<dbReference type="GO" id="GO:0009311">
    <property type="term" value="P:oligosaccharide metabolic process"/>
    <property type="evidence" value="ECO:0007669"/>
    <property type="project" value="UniProtKB-UniRule"/>
</dbReference>
<dbReference type="Pfam" id="PF03200">
    <property type="entry name" value="Glyco_hydro_63"/>
    <property type="match status" value="2"/>
</dbReference>
<evidence type="ECO:0000256" key="6">
    <source>
        <dbReference type="ARBA" id="ARBA00022824"/>
    </source>
</evidence>
<sequence>MVKHRKTNVQHKHGNNNESSSSSGASESSIASRTFHLLSIWKTGVGVMCFIIAVYVGTLGYLETRVNTPLDDEKAVQESGLSVPERYWGTYRPGVYFGLKSREPRSPVFGMMWYELAASAHKGIRHWCEQNDNLPTYGWLRHDGVNFGEQLVSDPPHDIRTSFIKTPGGENGGHWTARINITATGKDNTPIVLIWYGALDESMGADEHSLLWAEHGTIRGHTPALGNFKVHLVPHSGKLIHTSYSEAHATGLHLLKEKFYSLLKVEKHPHFGRLAVLGTDDELDDKEKGINFVPIQMLIETPFVLDVVYTTEDLPTPPLKGEEYTRALEGLKKGFDERFEKEFKLKEKGYSDQDVSIAKAAMSNMIGGIGYFYGASRVQSQYTKEPVPYWRAPLYTAVPSRSFFPRGFLWDEGFHGLLIGRWSPEIMLDIAAHWMDLINVEGWIPREQILGAEALARVPKEFVVQSNAAANPPMLLLQIANLVKRNPQLFQQHKYRSLLDRMFPRLQVWYQWFQTTQKGEEPTSYRWRGREDDGLQLNPKTLTSGLDDYPRASHPSDIERHVDLRCWMYAAADAMATVARVLQRDTDKFEAMRDQLGDEDLLNELHWSPHTQTYADYGLHTDGVRFVRQHNKNQQEGPKVVRSVTIAPQPRLVTSAFGYVSLFPMLLKVLKPESEKLGKIFEMLDKPDLLWSPYGLRSLSKMSPLYMKRNTEHDPPYWRGQVWVNINYLALSALRHYARAPGPHAPRAADLHARLRDNLVGECGGGPGGRGVASPALRHYARAPGPHAPRAADLHARLRDNLVGECGGGPGGRGVASPALRHYARAPGPHAPRPADLHARLRDNLVGECGGGPGGRGVASPALRHYARAPGPHAPRAADLHARLRDNLVGECGGGPGGRGVASPALRHYARAPGPHAPRPADLHARLRDNLVGECGGGPGGRGVASPALRHYARAPGPHAPRAADLHARLRDNLVGECGGGPGGRGVASPALRHYARAPGPHAPRAADLHARLRDNLVGECGGGPGGRGVASPALRHYARAPGPHAPRAADLHARLRDNLVGECGGGPGGRGVASPALRHYARAPGPHAPRPADLHARLRDNLVGECGGGPGGRGVASPALRHYARAPGPHAPRAADLHARLRDNLVGECGGGPGGRGVASPALRHYARAPGPHAPRPADLHARLRDNLVGECGGGPGGRGVASPALRHYARAPGPHAPRAADLHARLRDNLVGECGGGPGGRGVASPALRHYARAPGPHAPRAADLHARLRDNLVGECGGGPGGRGVASPALRHYARAPGPHAPRAADLHARLRDNLVGECGGGPGGRGVASPALRHYARAPGPHAPRAADLHARLRDNLVGECGGGPGGRGVASPALRHYARAPGPHAPRAADLHARLRDNLVGNILSEYKRTGYLWEQYSGEDGRGSGCRPFSGWTALVALVMADEY</sequence>
<evidence type="ECO:0000256" key="12">
    <source>
        <dbReference type="ARBA" id="ARBA00038888"/>
    </source>
</evidence>
<reference evidence="17" key="1">
    <citation type="submission" date="2022-03" db="EMBL/GenBank/DDBJ databases">
        <authorList>
            <person name="Tunstrom K."/>
        </authorList>
    </citation>
    <scope>NUCLEOTIDE SEQUENCE</scope>
</reference>
<keyword evidence="7" id="KW-0735">Signal-anchor</keyword>
<comment type="caution">
    <text evidence="17">The sequence shown here is derived from an EMBL/GenBank/DDBJ whole genome shotgun (WGS) entry which is preliminary data.</text>
</comment>
<feature type="domain" description="Glycosyl hydrolase family 63 C-terminal" evidence="15">
    <location>
        <begin position="320"/>
        <end position="761"/>
    </location>
</feature>
<evidence type="ECO:0000259" key="15">
    <source>
        <dbReference type="Pfam" id="PF03200"/>
    </source>
</evidence>
<keyword evidence="4 13" id="KW-0812">Transmembrane</keyword>
<evidence type="ECO:0000256" key="10">
    <source>
        <dbReference type="ARBA" id="ARBA00023180"/>
    </source>
</evidence>
<evidence type="ECO:0000259" key="16">
    <source>
        <dbReference type="Pfam" id="PF16923"/>
    </source>
</evidence>
<protein>
    <recommendedName>
        <fullName evidence="12 13">Mannosyl-oligosaccharide glucosidase</fullName>
        <ecNumber evidence="12 13">3.2.1.106</ecNumber>
    </recommendedName>
</protein>
<name>A0AAU9UQS9_EUPED</name>
<evidence type="ECO:0000256" key="8">
    <source>
        <dbReference type="ARBA" id="ARBA00022989"/>
    </source>
</evidence>
<evidence type="ECO:0000256" key="14">
    <source>
        <dbReference type="SAM" id="MobiDB-lite"/>
    </source>
</evidence>
<dbReference type="PANTHER" id="PTHR10412:SF11">
    <property type="entry name" value="MANNOSYL-OLIGOSACCHARIDE GLUCOSIDASE"/>
    <property type="match status" value="1"/>
</dbReference>
<keyword evidence="18" id="KW-1185">Reference proteome</keyword>
<evidence type="ECO:0000256" key="5">
    <source>
        <dbReference type="ARBA" id="ARBA00022801"/>
    </source>
</evidence>
<comment type="similarity">
    <text evidence="3 13">Belongs to the glycosyl hydrolase 63 family.</text>
</comment>
<evidence type="ECO:0000256" key="13">
    <source>
        <dbReference type="RuleBase" id="RU368089"/>
    </source>
</evidence>
<organism evidence="17 18">
    <name type="scientific">Euphydryas editha</name>
    <name type="common">Edith's checkerspot</name>
    <dbReference type="NCBI Taxonomy" id="104508"/>
    <lineage>
        <taxon>Eukaryota</taxon>
        <taxon>Metazoa</taxon>
        <taxon>Ecdysozoa</taxon>
        <taxon>Arthropoda</taxon>
        <taxon>Hexapoda</taxon>
        <taxon>Insecta</taxon>
        <taxon>Pterygota</taxon>
        <taxon>Neoptera</taxon>
        <taxon>Endopterygota</taxon>
        <taxon>Lepidoptera</taxon>
        <taxon>Glossata</taxon>
        <taxon>Ditrysia</taxon>
        <taxon>Papilionoidea</taxon>
        <taxon>Nymphalidae</taxon>
        <taxon>Nymphalinae</taxon>
        <taxon>Euphydryas</taxon>
    </lineage>
</organism>
<dbReference type="InterPro" id="IPR038518">
    <property type="entry name" value="Glyco_hydro_63N_sf"/>
</dbReference>
<feature type="domain" description="Glycosyl hydrolase family 63 N-terminal" evidence="16">
    <location>
        <begin position="87"/>
        <end position="266"/>
    </location>
</feature>
<feature type="region of interest" description="Disordered" evidence="14">
    <location>
        <begin position="1"/>
        <end position="25"/>
    </location>
</feature>
<dbReference type="EMBL" id="CAKOGL010000023">
    <property type="protein sequence ID" value="CAH2101502.1"/>
    <property type="molecule type" value="Genomic_DNA"/>
</dbReference>
<feature type="compositionally biased region" description="Low complexity" evidence="14">
    <location>
        <begin position="16"/>
        <end position="25"/>
    </location>
</feature>
<dbReference type="InterPro" id="IPR012341">
    <property type="entry name" value="6hp_glycosidase-like_sf"/>
</dbReference>
<feature type="transmembrane region" description="Helical" evidence="13">
    <location>
        <begin position="40"/>
        <end position="62"/>
    </location>
</feature>
<comment type="subcellular location">
    <subcellularLocation>
        <location evidence="1 13">Endoplasmic reticulum membrane</location>
        <topology evidence="1 13">Single-pass type II membrane protein</topology>
    </subcellularLocation>
</comment>
<evidence type="ECO:0000256" key="7">
    <source>
        <dbReference type="ARBA" id="ARBA00022968"/>
    </source>
</evidence>
<dbReference type="InterPro" id="IPR008928">
    <property type="entry name" value="6-hairpin_glycosidase_sf"/>
</dbReference>
<comment type="pathway">
    <text evidence="2">Glycan metabolism; N-glycan degradation.</text>
</comment>
<proteinExistence type="inferred from homology"/>
<dbReference type="GO" id="GO:0006487">
    <property type="term" value="P:protein N-linked glycosylation"/>
    <property type="evidence" value="ECO:0007669"/>
    <property type="project" value="UniProtKB-UniRule"/>
</dbReference>
<comment type="function">
    <text evidence="13">Cleaves the distal alpha 1,2-linked glucose residue from the Glc(3)Man(9)GlcNAc(2) oligosaccharide precursor.</text>
</comment>
<dbReference type="EC" id="3.2.1.106" evidence="12 13"/>
<comment type="catalytic activity">
    <reaction evidence="13">
        <text>N(4)-(alpha-D-Glc-(1-&gt;2)-alpha-D-Glc-(1-&gt;3)-alpha-D-Glc-(1-&gt;3)-alpha-D-Man-(1-&gt;2)-alpha-D-Man-(1-&gt;2)-alpha-D-Man-(1-&gt;3)-[alpha-D-Man-(1-&gt;2)-alpha-D-Man-(1-&gt;3)-[alpha-D-Man-(1-&gt;2)-alpha-D-Man-(1-&gt;6)]-alpha-D-Man-(1-&gt;6)]-beta-D-Man-(1-&gt;4)-beta-D-GlcNAc-(1-&gt;4)-beta-D-GlcNAc)-L-asparaginyl-[protein] + H2O = N(4)-(alpha-D-Glc-(1-&gt;3)-alpha-D-Glc-(1-&gt;3)-alpha-D-Man-(1-&gt;2)-alpha-D-Man-(1-&gt;2)-alpha-D-Man-(1-&gt;3)-[alpha-D-Man-(1-&gt;2)-alpha-D-Man-(1-&gt;3)-[alpha-D-Man-(1-&gt;2)-alpha-D-Man-(1-&gt;6)]-alpha-D-Man-(1-&gt;6)]-beta-D-Man-(1-&gt;4)-beta-D-GlcNAc-(1-&gt;4)-beta-D-GlcNAc)-L-asparaginyl-[protein] + beta-D-glucose</text>
        <dbReference type="Rhea" id="RHEA:55988"/>
        <dbReference type="Rhea" id="RHEA-COMP:12806"/>
        <dbReference type="Rhea" id="RHEA-COMP:14355"/>
        <dbReference type="ChEBI" id="CHEBI:15377"/>
        <dbReference type="ChEBI" id="CHEBI:15903"/>
        <dbReference type="ChEBI" id="CHEBI:59082"/>
        <dbReference type="ChEBI" id="CHEBI:132537"/>
        <dbReference type="EC" id="3.2.1.106"/>
    </reaction>
</comment>